<keyword evidence="3" id="KW-1185">Reference proteome</keyword>
<evidence type="ECO:0000313" key="3">
    <source>
        <dbReference type="Proteomes" id="UP000785679"/>
    </source>
</evidence>
<evidence type="ECO:0000313" key="2">
    <source>
        <dbReference type="EMBL" id="TNV85369.1"/>
    </source>
</evidence>
<protein>
    <submittedName>
        <fullName evidence="2">Uncharacterized protein</fullName>
    </submittedName>
</protein>
<dbReference type="AlphaFoldDB" id="A0A8J8T7N4"/>
<proteinExistence type="predicted"/>
<sequence length="94" mass="10094">MGGNSHSKSPKREHIEQPANPINCQAQQYPKLIPNNPISGQSSYSSSLIKSNEKLGQQKGENLSPLRAVNTGGRPITGSVEPKALINQPPKVPQ</sequence>
<accession>A0A8J8T7N4</accession>
<gene>
    <name evidence="2" type="ORF">FGO68_gene603</name>
</gene>
<name>A0A8J8T7N4_HALGN</name>
<comment type="caution">
    <text evidence="2">The sequence shown here is derived from an EMBL/GenBank/DDBJ whole genome shotgun (WGS) entry which is preliminary data.</text>
</comment>
<dbReference type="Proteomes" id="UP000785679">
    <property type="component" value="Unassembled WGS sequence"/>
</dbReference>
<evidence type="ECO:0000256" key="1">
    <source>
        <dbReference type="SAM" id="MobiDB-lite"/>
    </source>
</evidence>
<dbReference type="EMBL" id="RRYP01001890">
    <property type="protein sequence ID" value="TNV85369.1"/>
    <property type="molecule type" value="Genomic_DNA"/>
</dbReference>
<reference evidence="2" key="1">
    <citation type="submission" date="2019-06" db="EMBL/GenBank/DDBJ databases">
        <authorList>
            <person name="Zheng W."/>
        </authorList>
    </citation>
    <scope>NUCLEOTIDE SEQUENCE</scope>
    <source>
        <strain evidence="2">QDHG01</strain>
    </source>
</reference>
<organism evidence="2 3">
    <name type="scientific">Halteria grandinella</name>
    <dbReference type="NCBI Taxonomy" id="5974"/>
    <lineage>
        <taxon>Eukaryota</taxon>
        <taxon>Sar</taxon>
        <taxon>Alveolata</taxon>
        <taxon>Ciliophora</taxon>
        <taxon>Intramacronucleata</taxon>
        <taxon>Spirotrichea</taxon>
        <taxon>Stichotrichia</taxon>
        <taxon>Sporadotrichida</taxon>
        <taxon>Halteriidae</taxon>
        <taxon>Halteria</taxon>
    </lineage>
</organism>
<feature type="region of interest" description="Disordered" evidence="1">
    <location>
        <begin position="1"/>
        <end position="94"/>
    </location>
</feature>
<feature type="compositionally biased region" description="Low complexity" evidence="1">
    <location>
        <begin position="39"/>
        <end position="50"/>
    </location>
</feature>